<dbReference type="SUPFAM" id="SSF53448">
    <property type="entry name" value="Nucleotide-diphospho-sugar transferases"/>
    <property type="match status" value="1"/>
</dbReference>
<dbReference type="PANTHER" id="PTHR19136">
    <property type="entry name" value="MOLYBDENUM COFACTOR GUANYLYLTRANSFERASE"/>
    <property type="match status" value="1"/>
</dbReference>
<evidence type="ECO:0000256" key="4">
    <source>
        <dbReference type="ARBA" id="ARBA00022741"/>
    </source>
</evidence>
<name>A0A841ZIV1_9LIST</name>
<keyword evidence="1" id="KW-0963">Cytoplasm</keyword>
<keyword evidence="9" id="KW-0548">Nucleotidyltransferase</keyword>
<dbReference type="EMBL" id="JAARRM010000001">
    <property type="protein sequence ID" value="MBC1520639.1"/>
    <property type="molecule type" value="Genomic_DNA"/>
</dbReference>
<keyword evidence="2 9" id="KW-0808">Transferase</keyword>
<dbReference type="InterPro" id="IPR013482">
    <property type="entry name" value="Molybde_CF_guanTrfase"/>
</dbReference>
<evidence type="ECO:0000256" key="2">
    <source>
        <dbReference type="ARBA" id="ARBA00022679"/>
    </source>
</evidence>
<comment type="caution">
    <text evidence="9">The sequence shown here is derived from an EMBL/GenBank/DDBJ whole genome shotgun (WGS) entry which is preliminary data.</text>
</comment>
<proteinExistence type="predicted"/>
<dbReference type="GO" id="GO:0016779">
    <property type="term" value="F:nucleotidyltransferase activity"/>
    <property type="evidence" value="ECO:0007669"/>
    <property type="project" value="UniProtKB-KW"/>
</dbReference>
<dbReference type="InterPro" id="IPR029044">
    <property type="entry name" value="Nucleotide-diphossugar_trans"/>
</dbReference>
<dbReference type="GO" id="GO:0046872">
    <property type="term" value="F:metal ion binding"/>
    <property type="evidence" value="ECO:0007669"/>
    <property type="project" value="UniProtKB-KW"/>
</dbReference>
<evidence type="ECO:0000256" key="6">
    <source>
        <dbReference type="ARBA" id="ARBA00023134"/>
    </source>
</evidence>
<organism evidence="9 10">
    <name type="scientific">Listeria aquatica</name>
    <dbReference type="NCBI Taxonomy" id="1494960"/>
    <lineage>
        <taxon>Bacteria</taxon>
        <taxon>Bacillati</taxon>
        <taxon>Bacillota</taxon>
        <taxon>Bacilli</taxon>
        <taxon>Bacillales</taxon>
        <taxon>Listeriaceae</taxon>
        <taxon>Listeria</taxon>
    </lineage>
</organism>
<reference evidence="9 10" key="1">
    <citation type="submission" date="2020-03" db="EMBL/GenBank/DDBJ databases">
        <title>Soil Listeria distribution.</title>
        <authorList>
            <person name="Liao J."/>
            <person name="Wiedmann M."/>
        </authorList>
    </citation>
    <scope>NUCLEOTIDE SEQUENCE [LARGE SCALE GENOMIC DNA]</scope>
    <source>
        <strain evidence="9 10">FSL L7-1507</strain>
    </source>
</reference>
<dbReference type="InterPro" id="IPR025877">
    <property type="entry name" value="MobA-like_NTP_Trfase"/>
</dbReference>
<dbReference type="CDD" id="cd02503">
    <property type="entry name" value="MobA"/>
    <property type="match status" value="1"/>
</dbReference>
<evidence type="ECO:0000256" key="5">
    <source>
        <dbReference type="ARBA" id="ARBA00022842"/>
    </source>
</evidence>
<evidence type="ECO:0000256" key="1">
    <source>
        <dbReference type="ARBA" id="ARBA00022490"/>
    </source>
</evidence>
<evidence type="ECO:0000256" key="7">
    <source>
        <dbReference type="ARBA" id="ARBA00023150"/>
    </source>
</evidence>
<accession>A0A841ZIV1</accession>
<dbReference type="GO" id="GO:0005525">
    <property type="term" value="F:GTP binding"/>
    <property type="evidence" value="ECO:0007669"/>
    <property type="project" value="UniProtKB-KW"/>
</dbReference>
<evidence type="ECO:0000259" key="8">
    <source>
        <dbReference type="Pfam" id="PF12804"/>
    </source>
</evidence>
<evidence type="ECO:0000313" key="10">
    <source>
        <dbReference type="Proteomes" id="UP000559885"/>
    </source>
</evidence>
<dbReference type="Gene3D" id="3.90.550.10">
    <property type="entry name" value="Spore Coat Polysaccharide Biosynthesis Protein SpsA, Chain A"/>
    <property type="match status" value="1"/>
</dbReference>
<keyword evidence="5" id="KW-0460">Magnesium</keyword>
<dbReference type="Proteomes" id="UP000559885">
    <property type="component" value="Unassembled WGS sequence"/>
</dbReference>
<protein>
    <submittedName>
        <fullName evidence="9">Molybdenum cofactor guanylyltransferase</fullName>
    </submittedName>
</protein>
<evidence type="ECO:0000313" key="9">
    <source>
        <dbReference type="EMBL" id="MBC1520639.1"/>
    </source>
</evidence>
<keyword evidence="6" id="KW-0342">GTP-binding</keyword>
<evidence type="ECO:0000256" key="3">
    <source>
        <dbReference type="ARBA" id="ARBA00022723"/>
    </source>
</evidence>
<feature type="domain" description="MobA-like NTP transferase" evidence="8">
    <location>
        <begin position="9"/>
        <end position="158"/>
    </location>
</feature>
<dbReference type="AlphaFoldDB" id="A0A841ZIV1"/>
<sequence length="191" mass="21719">MKKTDSLKAIVLAGGKSSRFGSDKAFYKPEGSSLCFVEQTIQKLEKFTREIFISVNQAQIQPMQRLFHSKKHIQLVPDLSEVTEYGPLGGLYSVSQKDSFDTGQSYLILPVDLPRLTDDELRMLVQATNVYAATPLKKHFLVAHLPFFKTEIEEAIASREHRVKSLLDLLTSEPLMFPSWAEPHFFNQNTK</sequence>
<keyword evidence="7" id="KW-0501">Molybdenum cofactor biosynthesis</keyword>
<keyword evidence="3" id="KW-0479">Metal-binding</keyword>
<dbReference type="Pfam" id="PF12804">
    <property type="entry name" value="NTP_transf_3"/>
    <property type="match status" value="1"/>
</dbReference>
<dbReference type="GO" id="GO:0006777">
    <property type="term" value="P:Mo-molybdopterin cofactor biosynthetic process"/>
    <property type="evidence" value="ECO:0007669"/>
    <property type="project" value="UniProtKB-KW"/>
</dbReference>
<gene>
    <name evidence="9" type="ORF">HB912_03130</name>
</gene>
<keyword evidence="4" id="KW-0547">Nucleotide-binding</keyword>
<dbReference type="PANTHER" id="PTHR19136:SF81">
    <property type="entry name" value="MOLYBDENUM COFACTOR GUANYLYLTRANSFERASE"/>
    <property type="match status" value="1"/>
</dbReference>